<dbReference type="Gene3D" id="2.170.130.10">
    <property type="entry name" value="TonB-dependent receptor, plug domain"/>
    <property type="match status" value="1"/>
</dbReference>
<dbReference type="PROSITE" id="PS52016">
    <property type="entry name" value="TONB_DEPENDENT_REC_3"/>
    <property type="match status" value="1"/>
</dbReference>
<dbReference type="Proteomes" id="UP000316778">
    <property type="component" value="Unassembled WGS sequence"/>
</dbReference>
<dbReference type="RefSeq" id="WP_145712202.1">
    <property type="nucleotide sequence ID" value="NZ_BAAAFY010000001.1"/>
</dbReference>
<dbReference type="GO" id="GO:0009279">
    <property type="term" value="C:cell outer membrane"/>
    <property type="evidence" value="ECO:0007669"/>
    <property type="project" value="UniProtKB-SubCell"/>
</dbReference>
<dbReference type="InterPro" id="IPR008969">
    <property type="entry name" value="CarboxyPept-like_regulatory"/>
</dbReference>
<evidence type="ECO:0000259" key="9">
    <source>
        <dbReference type="Pfam" id="PF07715"/>
    </source>
</evidence>
<evidence type="ECO:0000256" key="8">
    <source>
        <dbReference type="SAM" id="SignalP"/>
    </source>
</evidence>
<dbReference type="SUPFAM" id="SSF49464">
    <property type="entry name" value="Carboxypeptidase regulatory domain-like"/>
    <property type="match status" value="1"/>
</dbReference>
<proteinExistence type="inferred from homology"/>
<gene>
    <name evidence="10" type="ORF">LX66_1852</name>
</gene>
<dbReference type="InterPro" id="IPR039426">
    <property type="entry name" value="TonB-dep_rcpt-like"/>
</dbReference>
<dbReference type="InterPro" id="IPR023996">
    <property type="entry name" value="TonB-dep_OMP_SusC/RagA"/>
</dbReference>
<keyword evidence="6 7" id="KW-0998">Cell outer membrane</keyword>
<comment type="caution">
    <text evidence="10">The sequence shown here is derived from an EMBL/GenBank/DDBJ whole genome shotgun (WGS) entry which is preliminary data.</text>
</comment>
<evidence type="ECO:0000256" key="1">
    <source>
        <dbReference type="ARBA" id="ARBA00004571"/>
    </source>
</evidence>
<keyword evidence="5 7" id="KW-0472">Membrane</keyword>
<feature type="signal peptide" evidence="8">
    <location>
        <begin position="1"/>
        <end position="34"/>
    </location>
</feature>
<dbReference type="AlphaFoldDB" id="A0A562T279"/>
<dbReference type="InterPro" id="IPR036942">
    <property type="entry name" value="Beta-barrel_TonB_sf"/>
</dbReference>
<sequence length="1127" mass="125441">MRQKLHTRVRSAIRQKLLLAMLLASLCAMGQAQATTAERQGRKLLTLSATRITLNDVFRVIRKQTGMNVSFSTTSTEINILEKVDVRFNKTPLEDVMKTLLKNRPDLYFEFKDENILILKDETAKKNSSPSPVRSDTSSTVFALRGKVTDAAGNPIPGATVIVKGTQLGASTDGDGDFTLPGVRNGQLLQVRSVGYETREIPISGKSIKVLLPLDMQSLDETVVIAYGTTTRRLNTGNISSVKAEEIERQPVSNPLLALQGRVPGLMIQQSSGLSGGGITIQIQGQNSIRNGNDPFYVIDGVPYSSQLLPNLGTMLGTTQSGQFSGTNGNPLSFINPADIESIEILKDADATAIYGSRAANGAILITTKKGKAGRTNVNVNIQNGFGRVNRKLDVMNTQQYLEMRHEALRNDGITAPSATDYDLNGLWDTTRNTNWQNELIGGTSQYTDVQASVSGGNNNLQFLVGTGYHQETTVFPGNFDDKKGSLHFNISNTSNNEKFRLQLSGSYLIDNNQLPNEDLTFQAITLSPVAPALYNSDGSLNWMPDATGTSTFYNPLRYTLNRYKNKTHNLISNILLSYQIVPGLEIKSSFGYTNLQTKETKTFPLTQHKPENRPFELRAAGYQDNKISSWVAEPQIHYKRPLAKGQLEILIGATIQQNNSSGLELSASGFNSDIVLEDIKAASDVQVISTPFAVYKYNALFSRINYNLQNKYIINLTGRRDGSSRFGPENQFHNFGAIGAAWIFSEETFFKNKLSLISFGKLRGSYGTTGSDQIGDYQFMNRYIPINTGIPYQGISALTVNGLTNPYLQWEETKKLQIGLDIGIFRDRVLLNSNYYHNRSSNQLLVYSLPIVTGFNVITKNLPATIQNSGWEFSLSTTNIKSSDFIWTSNFNLTFQDNQLVEFPNLENSAAYRNTYIVGEPITSKKLYSFIGVDPESGLFQFEDNDKMPTFYPQDPDDRTVLVNTLPKYYGGFQNSFTYKGFQFDVLFQFVKQNAQNYEYGVLPGLFMGGNGNQPITVLDRWQKPGDNALSLRYHSDFSLVQNFNYIYESSAGWSDASFIRLKNASLSWQIPEKWLNSIHLQRARLYVQGQNLLTLTNYKGLDPETRSTSSLPPLRVITMGVQVTL</sequence>
<accession>A0A562T279</accession>
<dbReference type="EMBL" id="VLLG01000003">
    <property type="protein sequence ID" value="TWI87781.1"/>
    <property type="molecule type" value="Genomic_DNA"/>
</dbReference>
<feature type="domain" description="TonB-dependent receptor plug" evidence="9">
    <location>
        <begin position="235"/>
        <end position="363"/>
    </location>
</feature>
<name>A0A562T279_CHIJA</name>
<dbReference type="InterPro" id="IPR023997">
    <property type="entry name" value="TonB-dep_OMP_SusC/RagA_CS"/>
</dbReference>
<keyword evidence="3 7" id="KW-1134">Transmembrane beta strand</keyword>
<evidence type="ECO:0000313" key="11">
    <source>
        <dbReference type="Proteomes" id="UP000316778"/>
    </source>
</evidence>
<evidence type="ECO:0000313" key="10">
    <source>
        <dbReference type="EMBL" id="TWI87781.1"/>
    </source>
</evidence>
<keyword evidence="8" id="KW-0732">Signal</keyword>
<dbReference type="InterPro" id="IPR037066">
    <property type="entry name" value="Plug_dom_sf"/>
</dbReference>
<evidence type="ECO:0000256" key="6">
    <source>
        <dbReference type="ARBA" id="ARBA00023237"/>
    </source>
</evidence>
<evidence type="ECO:0000256" key="5">
    <source>
        <dbReference type="ARBA" id="ARBA00023136"/>
    </source>
</evidence>
<organism evidence="10 11">
    <name type="scientific">Chitinophaga japonensis</name>
    <name type="common">Flexibacter japonensis</name>
    <dbReference type="NCBI Taxonomy" id="104662"/>
    <lineage>
        <taxon>Bacteria</taxon>
        <taxon>Pseudomonadati</taxon>
        <taxon>Bacteroidota</taxon>
        <taxon>Chitinophagia</taxon>
        <taxon>Chitinophagales</taxon>
        <taxon>Chitinophagaceae</taxon>
        <taxon>Chitinophaga</taxon>
    </lineage>
</organism>
<feature type="chain" id="PRO_5022103297" evidence="8">
    <location>
        <begin position="35"/>
        <end position="1127"/>
    </location>
</feature>
<evidence type="ECO:0000256" key="3">
    <source>
        <dbReference type="ARBA" id="ARBA00022452"/>
    </source>
</evidence>
<dbReference type="SUPFAM" id="SSF56935">
    <property type="entry name" value="Porins"/>
    <property type="match status" value="1"/>
</dbReference>
<reference evidence="10 11" key="1">
    <citation type="journal article" date="2013" name="Stand. Genomic Sci.">
        <title>Genomic Encyclopedia of Type Strains, Phase I: The one thousand microbial genomes (KMG-I) project.</title>
        <authorList>
            <person name="Kyrpides N.C."/>
            <person name="Woyke T."/>
            <person name="Eisen J.A."/>
            <person name="Garrity G."/>
            <person name="Lilburn T.G."/>
            <person name="Beck B.J."/>
            <person name="Whitman W.B."/>
            <person name="Hugenholtz P."/>
            <person name="Klenk H.P."/>
        </authorList>
    </citation>
    <scope>NUCLEOTIDE SEQUENCE [LARGE SCALE GENOMIC DNA]</scope>
    <source>
        <strain evidence="10 11">DSM 13484</strain>
    </source>
</reference>
<keyword evidence="11" id="KW-1185">Reference proteome</keyword>
<evidence type="ECO:0000256" key="2">
    <source>
        <dbReference type="ARBA" id="ARBA00022448"/>
    </source>
</evidence>
<dbReference type="OrthoDB" id="9768177at2"/>
<comment type="similarity">
    <text evidence="7">Belongs to the TonB-dependent receptor family.</text>
</comment>
<protein>
    <submittedName>
        <fullName evidence="10">TonB-linked SusC/RagA family outer membrane protein</fullName>
    </submittedName>
</protein>
<dbReference type="InterPro" id="IPR012910">
    <property type="entry name" value="Plug_dom"/>
</dbReference>
<evidence type="ECO:0000256" key="4">
    <source>
        <dbReference type="ARBA" id="ARBA00022692"/>
    </source>
</evidence>
<dbReference type="Gene3D" id="2.40.170.20">
    <property type="entry name" value="TonB-dependent receptor, beta-barrel domain"/>
    <property type="match status" value="1"/>
</dbReference>
<keyword evidence="4 7" id="KW-0812">Transmembrane</keyword>
<dbReference type="Pfam" id="PF07715">
    <property type="entry name" value="Plug"/>
    <property type="match status" value="1"/>
</dbReference>
<dbReference type="Pfam" id="PF13715">
    <property type="entry name" value="CarbopepD_reg_2"/>
    <property type="match status" value="1"/>
</dbReference>
<evidence type="ECO:0000256" key="7">
    <source>
        <dbReference type="PROSITE-ProRule" id="PRU01360"/>
    </source>
</evidence>
<dbReference type="NCBIfam" id="TIGR04057">
    <property type="entry name" value="SusC_RagA_signa"/>
    <property type="match status" value="1"/>
</dbReference>
<keyword evidence="2 7" id="KW-0813">Transport</keyword>
<dbReference type="Gene3D" id="2.60.40.1120">
    <property type="entry name" value="Carboxypeptidase-like, regulatory domain"/>
    <property type="match status" value="1"/>
</dbReference>
<comment type="subcellular location">
    <subcellularLocation>
        <location evidence="1 7">Cell outer membrane</location>
        <topology evidence="1 7">Multi-pass membrane protein</topology>
    </subcellularLocation>
</comment>
<dbReference type="NCBIfam" id="TIGR04056">
    <property type="entry name" value="OMP_RagA_SusC"/>
    <property type="match status" value="1"/>
</dbReference>